<dbReference type="Proteomes" id="UP000316594">
    <property type="component" value="Unassembled WGS sequence"/>
</dbReference>
<dbReference type="AlphaFoldDB" id="A0AB38PF04"/>
<feature type="domain" description="Metallo-beta-lactamase" evidence="1">
    <location>
        <begin position="63"/>
        <end position="154"/>
    </location>
</feature>
<dbReference type="EMBL" id="VJMP01000002">
    <property type="protein sequence ID" value="TRL78747.1"/>
    <property type="molecule type" value="Genomic_DNA"/>
</dbReference>
<gene>
    <name evidence="2" type="ORF">FNL11_03785</name>
</gene>
<sequence length="190" mass="21592">MKSFLLERPKSNIVIYHSPGLNEAVTDIQLLGGASRVLMNHEHESLGGTPSIDIPFWIHRDDVAAINRTVPIDGQFEQREMLADDLEVIPTPGHTPGTTMFLWDNGEHRFLFTGDFLCVDDGEWRTVILNSSDREASIKSLELIQDLDFDAIVPWVAIEGEGAVFFVENEEDKRKRLQKIINRVRRGEHT</sequence>
<organism evidence="2 3">
    <name type="scientific">Staphylococcus haemolyticus</name>
    <dbReference type="NCBI Taxonomy" id="1283"/>
    <lineage>
        <taxon>Bacteria</taxon>
        <taxon>Bacillati</taxon>
        <taxon>Bacillota</taxon>
        <taxon>Bacilli</taxon>
        <taxon>Bacillales</taxon>
        <taxon>Staphylococcaceae</taxon>
        <taxon>Staphylococcus</taxon>
    </lineage>
</organism>
<reference evidence="2 3" key="1">
    <citation type="submission" date="2019-07" db="EMBL/GenBank/DDBJ databases">
        <title>Genome Sequencing and Assembly of Staphylococcus haemolyticus SDA2.</title>
        <authorList>
            <person name="Emmons C.B."/>
            <person name="Park C."/>
            <person name="Sevigny J.L."/>
            <person name="Andam C."/>
        </authorList>
    </citation>
    <scope>NUCLEOTIDE SEQUENCE [LARGE SCALE GENOMIC DNA]</scope>
    <source>
        <strain evidence="2 3">SDA2</strain>
    </source>
</reference>
<dbReference type="InterPro" id="IPR036866">
    <property type="entry name" value="RibonucZ/Hydroxyglut_hydro"/>
</dbReference>
<evidence type="ECO:0000313" key="3">
    <source>
        <dbReference type="Proteomes" id="UP000316594"/>
    </source>
</evidence>
<accession>A0AB38PF04</accession>
<dbReference type="PANTHER" id="PTHR42773:SF1">
    <property type="entry name" value="METALLO-BETA-LACTAMASE FAMILY PROTEIN"/>
    <property type="match status" value="1"/>
</dbReference>
<dbReference type="SUPFAM" id="SSF56281">
    <property type="entry name" value="Metallo-hydrolase/oxidoreductase"/>
    <property type="match status" value="1"/>
</dbReference>
<proteinExistence type="predicted"/>
<comment type="caution">
    <text evidence="2">The sequence shown here is derived from an EMBL/GenBank/DDBJ whole genome shotgun (WGS) entry which is preliminary data.</text>
</comment>
<dbReference type="Pfam" id="PF00753">
    <property type="entry name" value="Lactamase_B"/>
    <property type="match status" value="1"/>
</dbReference>
<protein>
    <submittedName>
        <fullName evidence="2">MBL fold metallo-hydrolase</fullName>
    </submittedName>
</protein>
<dbReference type="InterPro" id="IPR001279">
    <property type="entry name" value="Metallo-B-lactamas"/>
</dbReference>
<dbReference type="PANTHER" id="PTHR42773">
    <property type="entry name" value="METALLO-BETA-LACTAMASE-RELATED"/>
    <property type="match status" value="1"/>
</dbReference>
<name>A0AB38PF04_STAHA</name>
<dbReference type="Gene3D" id="3.60.15.10">
    <property type="entry name" value="Ribonuclease Z/Hydroxyacylglutathione hydrolase-like"/>
    <property type="match status" value="1"/>
</dbReference>
<evidence type="ECO:0000259" key="1">
    <source>
        <dbReference type="Pfam" id="PF00753"/>
    </source>
</evidence>
<evidence type="ECO:0000313" key="2">
    <source>
        <dbReference type="EMBL" id="TRL78747.1"/>
    </source>
</evidence>